<comment type="caution">
    <text evidence="2">The sequence shown here is derived from an EMBL/GenBank/DDBJ whole genome shotgun (WGS) entry which is preliminary data.</text>
</comment>
<feature type="chain" id="PRO_5001566545" evidence="1">
    <location>
        <begin position="31"/>
        <end position="129"/>
    </location>
</feature>
<dbReference type="eggNOG" id="ENOG5032S0I">
    <property type="taxonomic scope" value="Bacteria"/>
</dbReference>
<evidence type="ECO:0000256" key="1">
    <source>
        <dbReference type="SAM" id="SignalP"/>
    </source>
</evidence>
<evidence type="ECO:0000313" key="2">
    <source>
        <dbReference type="EMBL" id="KCV81410.1"/>
    </source>
</evidence>
<dbReference type="EMBL" id="AQQY01000008">
    <property type="protein sequence ID" value="KCV81410.1"/>
    <property type="molecule type" value="Genomic_DNA"/>
</dbReference>
<accession>A0A058ZJK2</accession>
<gene>
    <name evidence="2" type="ORF">ATO10_12414</name>
</gene>
<feature type="signal peptide" evidence="1">
    <location>
        <begin position="1"/>
        <end position="30"/>
    </location>
</feature>
<reference evidence="2 3" key="1">
    <citation type="submission" date="2013-04" db="EMBL/GenBank/DDBJ databases">
        <title>Shimia sp. 22II-S11-Z10 Genome Sequencing.</title>
        <authorList>
            <person name="Lai Q."/>
            <person name="Li G."/>
            <person name="Shao Z."/>
        </authorList>
    </citation>
    <scope>NUCLEOTIDE SEQUENCE [LARGE SCALE GENOMIC DNA]</scope>
    <source>
        <strain evidence="3">22II-S11-Z10</strain>
    </source>
</reference>
<sequence>MALFRYRAHPAHMFKAIPLILAFVATPALADGPVVEQVRATQQGGSWRFDVTLSHPDTGWDHYADGWEVLAPDGSQLGLRVLAHPHVNEQPFTRSLSGVTIPEGVAEVIIRARDNVDGWGDQRFVYRLP</sequence>
<name>A0A058ZJK2_9RHOB</name>
<organism evidence="2 3">
    <name type="scientific">Actibacterium atlanticum</name>
    <dbReference type="NCBI Taxonomy" id="1461693"/>
    <lineage>
        <taxon>Bacteria</taxon>
        <taxon>Pseudomonadati</taxon>
        <taxon>Pseudomonadota</taxon>
        <taxon>Alphaproteobacteria</taxon>
        <taxon>Rhodobacterales</taxon>
        <taxon>Roseobacteraceae</taxon>
        <taxon>Actibacterium</taxon>
    </lineage>
</organism>
<evidence type="ECO:0000313" key="3">
    <source>
        <dbReference type="Proteomes" id="UP000024836"/>
    </source>
</evidence>
<dbReference type="AlphaFoldDB" id="A0A058ZJK2"/>
<protein>
    <submittedName>
        <fullName evidence="2">Uncharacterized protein</fullName>
    </submittedName>
</protein>
<proteinExistence type="predicted"/>
<dbReference type="PATRIC" id="fig|1461693.3.peg.2518"/>
<keyword evidence="1" id="KW-0732">Signal</keyword>
<keyword evidence="3" id="KW-1185">Reference proteome</keyword>
<dbReference type="Proteomes" id="UP000024836">
    <property type="component" value="Unassembled WGS sequence"/>
</dbReference>
<dbReference type="STRING" id="1461693.ATO10_12414"/>